<organism evidence="3 4">
    <name type="scientific">Labrys miyagiensis</name>
    <dbReference type="NCBI Taxonomy" id="346912"/>
    <lineage>
        <taxon>Bacteria</taxon>
        <taxon>Pseudomonadati</taxon>
        <taxon>Pseudomonadota</taxon>
        <taxon>Alphaproteobacteria</taxon>
        <taxon>Hyphomicrobiales</taxon>
        <taxon>Xanthobacteraceae</taxon>
        <taxon>Labrys</taxon>
    </lineage>
</organism>
<proteinExistence type="inferred from homology"/>
<sequence>MRRIDCHMHFWTLAMEPYYALWMTPDLKVLYGDYGPRDARPLMVANDVEGIVLVSAASSIHETAYLLGLADSHDFIRGVVAWVDMLDKNAAGDLRGWARFRKLKGIRPYLQDLPEDDWILKKELDPVIEAMLELGLRFDALIKPRHILNTVKFIERHPTLPVIVDHMAKPSIRDGAFEPWRRDMEEFRDLKHVHCKISGVLTEDGPDWSPERLKPYFEAIIDIFGPDRLVFGSDWPVVNLVADYGRWIATLDGALADLTRADQQKIWADNGGRFYGL</sequence>
<dbReference type="InterPro" id="IPR052350">
    <property type="entry name" value="Metallo-dep_Lactonases"/>
</dbReference>
<protein>
    <submittedName>
        <fullName evidence="3">Amidohydrolase</fullName>
    </submittedName>
</protein>
<dbReference type="Proteomes" id="UP001156882">
    <property type="component" value="Unassembled WGS sequence"/>
</dbReference>
<dbReference type="InterPro" id="IPR006680">
    <property type="entry name" value="Amidohydro-rel"/>
</dbReference>
<dbReference type="EMBL" id="BSPC01000024">
    <property type="protein sequence ID" value="GLS19663.1"/>
    <property type="molecule type" value="Genomic_DNA"/>
</dbReference>
<feature type="domain" description="Amidohydrolase-related" evidence="2">
    <location>
        <begin position="4"/>
        <end position="277"/>
    </location>
</feature>
<reference evidence="4" key="1">
    <citation type="journal article" date="2019" name="Int. J. Syst. Evol. Microbiol.">
        <title>The Global Catalogue of Microorganisms (GCM) 10K type strain sequencing project: providing services to taxonomists for standard genome sequencing and annotation.</title>
        <authorList>
            <consortium name="The Broad Institute Genomics Platform"/>
            <consortium name="The Broad Institute Genome Sequencing Center for Infectious Disease"/>
            <person name="Wu L."/>
            <person name="Ma J."/>
        </authorList>
    </citation>
    <scope>NUCLEOTIDE SEQUENCE [LARGE SCALE GENOMIC DNA]</scope>
    <source>
        <strain evidence="4">NBRC 101365</strain>
    </source>
</reference>
<dbReference type="PANTHER" id="PTHR43569:SF2">
    <property type="entry name" value="AMIDOHYDROLASE-RELATED DOMAIN-CONTAINING PROTEIN"/>
    <property type="match status" value="1"/>
</dbReference>
<evidence type="ECO:0000313" key="3">
    <source>
        <dbReference type="EMBL" id="GLS19663.1"/>
    </source>
</evidence>
<dbReference type="Gene3D" id="3.20.20.140">
    <property type="entry name" value="Metal-dependent hydrolases"/>
    <property type="match status" value="1"/>
</dbReference>
<evidence type="ECO:0000256" key="1">
    <source>
        <dbReference type="ARBA" id="ARBA00038310"/>
    </source>
</evidence>
<accession>A0ABQ6CHB6</accession>
<dbReference type="RefSeq" id="WP_284312663.1">
    <property type="nucleotide sequence ID" value="NZ_BSPC01000024.1"/>
</dbReference>
<dbReference type="InterPro" id="IPR032466">
    <property type="entry name" value="Metal_Hydrolase"/>
</dbReference>
<comment type="caution">
    <text evidence="3">The sequence shown here is derived from an EMBL/GenBank/DDBJ whole genome shotgun (WGS) entry which is preliminary data.</text>
</comment>
<evidence type="ECO:0000259" key="2">
    <source>
        <dbReference type="Pfam" id="PF04909"/>
    </source>
</evidence>
<dbReference type="SUPFAM" id="SSF51556">
    <property type="entry name" value="Metallo-dependent hydrolases"/>
    <property type="match status" value="1"/>
</dbReference>
<comment type="similarity">
    <text evidence="1">Belongs to the metallo-dependent hydrolases superfamily.</text>
</comment>
<name>A0ABQ6CHB6_9HYPH</name>
<dbReference type="Pfam" id="PF04909">
    <property type="entry name" value="Amidohydro_2"/>
    <property type="match status" value="1"/>
</dbReference>
<keyword evidence="4" id="KW-1185">Reference proteome</keyword>
<dbReference type="PANTHER" id="PTHR43569">
    <property type="entry name" value="AMIDOHYDROLASE"/>
    <property type="match status" value="1"/>
</dbReference>
<gene>
    <name evidence="3" type="ORF">GCM10007874_26800</name>
</gene>
<evidence type="ECO:0000313" key="4">
    <source>
        <dbReference type="Proteomes" id="UP001156882"/>
    </source>
</evidence>